<evidence type="ECO:0000256" key="2">
    <source>
        <dbReference type="SAM" id="MobiDB-lite"/>
    </source>
</evidence>
<gene>
    <name evidence="4" type="ORF">BT62DRAFT_992695</name>
</gene>
<reference evidence="4" key="1">
    <citation type="submission" date="2020-11" db="EMBL/GenBank/DDBJ databases">
        <title>Adaptations for nitrogen fixation in a non-lichenized fungal sporocarp promotes dispersal by wood-feeding termites.</title>
        <authorList>
            <consortium name="DOE Joint Genome Institute"/>
            <person name="Koch R.A."/>
            <person name="Yoon G."/>
            <person name="Arayal U."/>
            <person name="Lail K."/>
            <person name="Amirebrahimi M."/>
            <person name="Labutti K."/>
            <person name="Lipzen A."/>
            <person name="Riley R."/>
            <person name="Barry K."/>
            <person name="Henrissat B."/>
            <person name="Grigoriev I.V."/>
            <person name="Herr J.R."/>
            <person name="Aime M.C."/>
        </authorList>
    </citation>
    <scope>NUCLEOTIDE SEQUENCE</scope>
    <source>
        <strain evidence="4">MCA 3950</strain>
    </source>
</reference>
<dbReference type="GO" id="GO:0008270">
    <property type="term" value="F:zinc ion binding"/>
    <property type="evidence" value="ECO:0007669"/>
    <property type="project" value="UniProtKB-KW"/>
</dbReference>
<dbReference type="PROSITE" id="PS50157">
    <property type="entry name" value="ZINC_FINGER_C2H2_2"/>
    <property type="match status" value="1"/>
</dbReference>
<dbReference type="EMBL" id="MU250529">
    <property type="protein sequence ID" value="KAG7448695.1"/>
    <property type="molecule type" value="Genomic_DNA"/>
</dbReference>
<keyword evidence="1" id="KW-0862">Zinc</keyword>
<sequence>MAKWNARTRCPIFWCNKTLSRGVDLERHLKTHTKGKKDLLYCWGCPLMTIQKANLEKHIKDHHSGDEKYKCADPSGCQFGANSKGAINFHRKKYHDCVPPERWEIRAASSEAPAYERGTIIESSSSSLSYASNTPATSLDETPVEEFSPPTLLNHSALDMRSGTYTTSVSSQAVATDMEQFLCTSLATGSQQSDKRALPEAKVLYPAMNVGPPLDIGLEPLSSHRGCLAGDVSGSLGAASSPCVGTTDSYGSTMDVAAIASTFSVSVPVQALPGPIIYQQAQPHLVYPVPTLHFTPAYNFPDPMGSTMDANTFNDPSPAYATSPSGYGYEPQSINAAPSPPSVPIHAYSAPHQTYQTVSWDASNLAMPQQPVDNALFSVPEQRPWMPTSWMLPLSNDVSEYAFPNALGSFDSGAYYEGNHYH</sequence>
<dbReference type="Gene3D" id="3.30.160.60">
    <property type="entry name" value="Classic Zinc Finger"/>
    <property type="match status" value="1"/>
</dbReference>
<dbReference type="PROSITE" id="PS00028">
    <property type="entry name" value="ZINC_FINGER_C2H2_1"/>
    <property type="match status" value="1"/>
</dbReference>
<dbReference type="SMART" id="SM00355">
    <property type="entry name" value="ZnF_C2H2"/>
    <property type="match status" value="3"/>
</dbReference>
<evidence type="ECO:0000259" key="3">
    <source>
        <dbReference type="PROSITE" id="PS50157"/>
    </source>
</evidence>
<accession>A0A9P7VYB3</accession>
<dbReference type="SUPFAM" id="SSF57667">
    <property type="entry name" value="beta-beta-alpha zinc fingers"/>
    <property type="match status" value="1"/>
</dbReference>
<comment type="caution">
    <text evidence="4">The sequence shown here is derived from an EMBL/GenBank/DDBJ whole genome shotgun (WGS) entry which is preliminary data.</text>
</comment>
<keyword evidence="1" id="KW-0863">Zinc-finger</keyword>
<dbReference type="RefSeq" id="XP_043042195.1">
    <property type="nucleotide sequence ID" value="XM_043190359.1"/>
</dbReference>
<evidence type="ECO:0000313" key="5">
    <source>
        <dbReference type="Proteomes" id="UP000812287"/>
    </source>
</evidence>
<dbReference type="AlphaFoldDB" id="A0A9P7VYB3"/>
<keyword evidence="1" id="KW-0479">Metal-binding</keyword>
<dbReference type="GeneID" id="66112656"/>
<dbReference type="Proteomes" id="UP000812287">
    <property type="component" value="Unassembled WGS sequence"/>
</dbReference>
<dbReference type="InterPro" id="IPR036236">
    <property type="entry name" value="Znf_C2H2_sf"/>
</dbReference>
<evidence type="ECO:0000313" key="4">
    <source>
        <dbReference type="EMBL" id="KAG7448695.1"/>
    </source>
</evidence>
<name>A0A9P7VYB3_9AGAR</name>
<feature type="region of interest" description="Disordered" evidence="2">
    <location>
        <begin position="126"/>
        <end position="147"/>
    </location>
</feature>
<feature type="domain" description="C2H2-type" evidence="3">
    <location>
        <begin position="8"/>
        <end position="37"/>
    </location>
</feature>
<organism evidence="4 5">
    <name type="scientific">Guyanagaster necrorhizus</name>
    <dbReference type="NCBI Taxonomy" id="856835"/>
    <lineage>
        <taxon>Eukaryota</taxon>
        <taxon>Fungi</taxon>
        <taxon>Dikarya</taxon>
        <taxon>Basidiomycota</taxon>
        <taxon>Agaricomycotina</taxon>
        <taxon>Agaricomycetes</taxon>
        <taxon>Agaricomycetidae</taxon>
        <taxon>Agaricales</taxon>
        <taxon>Marasmiineae</taxon>
        <taxon>Physalacriaceae</taxon>
        <taxon>Guyanagaster</taxon>
    </lineage>
</organism>
<protein>
    <recommendedName>
        <fullName evidence="3">C2H2-type domain-containing protein</fullName>
    </recommendedName>
</protein>
<dbReference type="OrthoDB" id="654211at2759"/>
<dbReference type="InterPro" id="IPR013087">
    <property type="entry name" value="Znf_C2H2_type"/>
</dbReference>
<keyword evidence="5" id="KW-1185">Reference proteome</keyword>
<evidence type="ECO:0000256" key="1">
    <source>
        <dbReference type="PROSITE-ProRule" id="PRU00042"/>
    </source>
</evidence>
<proteinExistence type="predicted"/>